<dbReference type="PhylomeDB" id="A0A068VBU3"/>
<dbReference type="OMA" id="YTEHAYS"/>
<sequence length="88" mass="10388">MAKSQFCCATFFALLICFLLLLPNEMPMAEATFCKRPAKYLSGYCYPDRCYNYCKYTEHAYSGKCIWTWAGDHDHHHKHLACYCFYKC</sequence>
<dbReference type="AlphaFoldDB" id="A0A068VBU3"/>
<evidence type="ECO:0000313" key="3">
    <source>
        <dbReference type="Proteomes" id="UP000295252"/>
    </source>
</evidence>
<evidence type="ECO:0008006" key="4">
    <source>
        <dbReference type="Google" id="ProtNLM"/>
    </source>
</evidence>
<dbReference type="Gene3D" id="3.30.30.10">
    <property type="entry name" value="Knottin, scorpion toxin-like"/>
    <property type="match status" value="1"/>
</dbReference>
<dbReference type="Gramene" id="CDP17148">
    <property type="protein sequence ID" value="CDP17148"/>
    <property type="gene ID" value="GSCOC_T00011686001"/>
</dbReference>
<name>A0A068VBU3_COFCA</name>
<keyword evidence="3" id="KW-1185">Reference proteome</keyword>
<dbReference type="InParanoid" id="A0A068VBU3"/>
<organism evidence="2 3">
    <name type="scientific">Coffea canephora</name>
    <name type="common">Robusta coffee</name>
    <dbReference type="NCBI Taxonomy" id="49390"/>
    <lineage>
        <taxon>Eukaryota</taxon>
        <taxon>Viridiplantae</taxon>
        <taxon>Streptophyta</taxon>
        <taxon>Embryophyta</taxon>
        <taxon>Tracheophyta</taxon>
        <taxon>Spermatophyta</taxon>
        <taxon>Magnoliopsida</taxon>
        <taxon>eudicotyledons</taxon>
        <taxon>Gunneridae</taxon>
        <taxon>Pentapetalae</taxon>
        <taxon>asterids</taxon>
        <taxon>lamiids</taxon>
        <taxon>Gentianales</taxon>
        <taxon>Rubiaceae</taxon>
        <taxon>Ixoroideae</taxon>
        <taxon>Gardenieae complex</taxon>
        <taxon>Bertiereae - Coffeeae clade</taxon>
        <taxon>Coffeeae</taxon>
        <taxon>Coffea</taxon>
    </lineage>
</organism>
<evidence type="ECO:0000313" key="2">
    <source>
        <dbReference type="EMBL" id="CDP17148.1"/>
    </source>
</evidence>
<protein>
    <recommendedName>
        <fullName evidence="4">Knottin scorpion toxin-like domain-containing protein</fullName>
    </recommendedName>
</protein>
<evidence type="ECO:0000256" key="1">
    <source>
        <dbReference type="SAM" id="SignalP"/>
    </source>
</evidence>
<feature type="chain" id="PRO_5001655626" description="Knottin scorpion toxin-like domain-containing protein" evidence="1">
    <location>
        <begin position="32"/>
        <end position="88"/>
    </location>
</feature>
<keyword evidence="1" id="KW-0732">Signal</keyword>
<gene>
    <name evidence="2" type="ORF">GSCOC_T00011686001</name>
</gene>
<reference evidence="3" key="1">
    <citation type="journal article" date="2014" name="Science">
        <title>The coffee genome provides insight into the convergent evolution of caffeine biosynthesis.</title>
        <authorList>
            <person name="Denoeud F."/>
            <person name="Carretero-Paulet L."/>
            <person name="Dereeper A."/>
            <person name="Droc G."/>
            <person name="Guyot R."/>
            <person name="Pietrella M."/>
            <person name="Zheng C."/>
            <person name="Alberti A."/>
            <person name="Anthony F."/>
            <person name="Aprea G."/>
            <person name="Aury J.M."/>
            <person name="Bento P."/>
            <person name="Bernard M."/>
            <person name="Bocs S."/>
            <person name="Campa C."/>
            <person name="Cenci A."/>
            <person name="Combes M.C."/>
            <person name="Crouzillat D."/>
            <person name="Da Silva C."/>
            <person name="Daddiego L."/>
            <person name="De Bellis F."/>
            <person name="Dussert S."/>
            <person name="Garsmeur O."/>
            <person name="Gayraud T."/>
            <person name="Guignon V."/>
            <person name="Jahn K."/>
            <person name="Jamilloux V."/>
            <person name="Joet T."/>
            <person name="Labadie K."/>
            <person name="Lan T."/>
            <person name="Leclercq J."/>
            <person name="Lepelley M."/>
            <person name="Leroy T."/>
            <person name="Li L.T."/>
            <person name="Librado P."/>
            <person name="Lopez L."/>
            <person name="Munoz A."/>
            <person name="Noel B."/>
            <person name="Pallavicini A."/>
            <person name="Perrotta G."/>
            <person name="Poncet V."/>
            <person name="Pot D."/>
            <person name="Priyono X."/>
            <person name="Rigoreau M."/>
            <person name="Rouard M."/>
            <person name="Rozas J."/>
            <person name="Tranchant-Dubreuil C."/>
            <person name="VanBuren R."/>
            <person name="Zhang Q."/>
            <person name="Andrade A.C."/>
            <person name="Argout X."/>
            <person name="Bertrand B."/>
            <person name="de Kochko A."/>
            <person name="Graziosi G."/>
            <person name="Henry R.J."/>
            <person name="Jayarama X."/>
            <person name="Ming R."/>
            <person name="Nagai C."/>
            <person name="Rounsley S."/>
            <person name="Sankoff D."/>
            <person name="Giuliano G."/>
            <person name="Albert V.A."/>
            <person name="Wincker P."/>
            <person name="Lashermes P."/>
        </authorList>
    </citation>
    <scope>NUCLEOTIDE SEQUENCE [LARGE SCALE GENOMIC DNA]</scope>
    <source>
        <strain evidence="3">cv. DH200-94</strain>
    </source>
</reference>
<dbReference type="FunCoup" id="A0A068VBU3">
    <property type="interactions" value="72"/>
</dbReference>
<dbReference type="Proteomes" id="UP000295252">
    <property type="component" value="Chromosome VIII"/>
</dbReference>
<accession>A0A068VBU3</accession>
<dbReference type="EMBL" id="HG739230">
    <property type="protein sequence ID" value="CDP17148.1"/>
    <property type="molecule type" value="Genomic_DNA"/>
</dbReference>
<feature type="signal peptide" evidence="1">
    <location>
        <begin position="1"/>
        <end position="31"/>
    </location>
</feature>
<proteinExistence type="predicted"/>
<dbReference type="InterPro" id="IPR036574">
    <property type="entry name" value="Scorpion_toxin-like_sf"/>
</dbReference>